<dbReference type="Pfam" id="PF07540">
    <property type="entry name" value="NOC3p"/>
    <property type="match status" value="1"/>
</dbReference>
<dbReference type="Pfam" id="PF03914">
    <property type="entry name" value="CBF"/>
    <property type="match status" value="1"/>
</dbReference>
<feature type="compositionally biased region" description="Acidic residues" evidence="5">
    <location>
        <begin position="1"/>
        <end position="13"/>
    </location>
</feature>
<dbReference type="InterPro" id="IPR016903">
    <property type="entry name" value="Nucleolar_cplx-assoc_3"/>
</dbReference>
<dbReference type="eggNOG" id="KOG2153">
    <property type="taxonomic scope" value="Eukaryota"/>
</dbReference>
<feature type="domain" description="CCAAT-binding factor" evidence="6">
    <location>
        <begin position="399"/>
        <end position="581"/>
    </location>
</feature>
<dbReference type="InterPro" id="IPR011501">
    <property type="entry name" value="Noc3_N"/>
</dbReference>
<dbReference type="OrthoDB" id="10263597at2759"/>
<dbReference type="InterPro" id="IPR016024">
    <property type="entry name" value="ARM-type_fold"/>
</dbReference>
<evidence type="ECO:0000259" key="7">
    <source>
        <dbReference type="Pfam" id="PF07540"/>
    </source>
</evidence>
<dbReference type="PANTHER" id="PTHR14428">
    <property type="entry name" value="NUCLEOLAR COMPLEX PROTEIN 3"/>
    <property type="match status" value="1"/>
</dbReference>
<evidence type="ECO:0000256" key="5">
    <source>
        <dbReference type="SAM" id="MobiDB-lite"/>
    </source>
</evidence>
<dbReference type="RefSeq" id="XP_016605014.1">
    <property type="nucleotide sequence ID" value="XM_016757672.1"/>
</dbReference>
<evidence type="ECO:0000313" key="9">
    <source>
        <dbReference type="Proteomes" id="UP000053201"/>
    </source>
</evidence>
<dbReference type="VEuPathDB" id="FungiDB:SPPG_09502"/>
<gene>
    <name evidence="8" type="ORF">SPPG_09502</name>
</gene>
<evidence type="ECO:0000256" key="2">
    <source>
        <dbReference type="ARBA" id="ARBA00007797"/>
    </source>
</evidence>
<feature type="region of interest" description="Disordered" evidence="5">
    <location>
        <begin position="723"/>
        <end position="789"/>
    </location>
</feature>
<proteinExistence type="inferred from homology"/>
<evidence type="ECO:0000313" key="8">
    <source>
        <dbReference type="EMBL" id="KNC96974.1"/>
    </source>
</evidence>
<evidence type="ECO:0000256" key="3">
    <source>
        <dbReference type="ARBA" id="ARBA00023054"/>
    </source>
</evidence>
<keyword evidence="9" id="KW-1185">Reference proteome</keyword>
<dbReference type="STRING" id="645134.A0A0L0H7N2"/>
<evidence type="ECO:0008006" key="10">
    <source>
        <dbReference type="Google" id="ProtNLM"/>
    </source>
</evidence>
<dbReference type="PANTHER" id="PTHR14428:SF5">
    <property type="entry name" value="NUCLEOLAR COMPLEX PROTEIN 3 HOMOLOG"/>
    <property type="match status" value="1"/>
</dbReference>
<accession>A0A0L0H7N2</accession>
<dbReference type="GO" id="GO:0003682">
    <property type="term" value="F:chromatin binding"/>
    <property type="evidence" value="ECO:0007669"/>
    <property type="project" value="TreeGrafter"/>
</dbReference>
<reference evidence="8 9" key="1">
    <citation type="submission" date="2009-08" db="EMBL/GenBank/DDBJ databases">
        <title>The Genome Sequence of Spizellomyces punctatus strain DAOM BR117.</title>
        <authorList>
            <consortium name="The Broad Institute Genome Sequencing Platform"/>
            <person name="Russ C."/>
            <person name="Cuomo C."/>
            <person name="Shea T."/>
            <person name="Young S.K."/>
            <person name="Zeng Q."/>
            <person name="Koehrsen M."/>
            <person name="Haas B."/>
            <person name="Borodovsky M."/>
            <person name="Guigo R."/>
            <person name="Alvarado L."/>
            <person name="Berlin A."/>
            <person name="Bochicchio J."/>
            <person name="Borenstein D."/>
            <person name="Chapman S."/>
            <person name="Chen Z."/>
            <person name="Engels R."/>
            <person name="Freedman E."/>
            <person name="Gellesch M."/>
            <person name="Goldberg J."/>
            <person name="Griggs A."/>
            <person name="Gujja S."/>
            <person name="Heiman D."/>
            <person name="Hepburn T."/>
            <person name="Howarth C."/>
            <person name="Jen D."/>
            <person name="Larson L."/>
            <person name="Lewis B."/>
            <person name="Mehta T."/>
            <person name="Park D."/>
            <person name="Pearson M."/>
            <person name="Roberts A."/>
            <person name="Saif S."/>
            <person name="Shenoy N."/>
            <person name="Sisk P."/>
            <person name="Stolte C."/>
            <person name="Sykes S."/>
            <person name="Thomson T."/>
            <person name="Walk T."/>
            <person name="White J."/>
            <person name="Yandava C."/>
            <person name="Burger G."/>
            <person name="Gray M.W."/>
            <person name="Holland P.W.H."/>
            <person name="King N."/>
            <person name="Lang F.B.F."/>
            <person name="Roger A.J."/>
            <person name="Ruiz-Trillo I."/>
            <person name="Lander E."/>
            <person name="Nusbaum C."/>
        </authorList>
    </citation>
    <scope>NUCLEOTIDE SEQUENCE [LARGE SCALE GENOMIC DNA]</scope>
    <source>
        <strain evidence="8 9">DAOM BR117</strain>
    </source>
</reference>
<feature type="domain" description="Nucleolar complex-associated protein 3 N-terminal" evidence="7">
    <location>
        <begin position="52"/>
        <end position="142"/>
    </location>
</feature>
<dbReference type="InterPro" id="IPR005612">
    <property type="entry name" value="CCAAT-binding_factor"/>
</dbReference>
<dbReference type="SUPFAM" id="SSF48371">
    <property type="entry name" value="ARM repeat"/>
    <property type="match status" value="1"/>
</dbReference>
<keyword evidence="3" id="KW-0175">Coiled coil</keyword>
<feature type="compositionally biased region" description="Basic and acidic residues" evidence="5">
    <location>
        <begin position="266"/>
        <end position="278"/>
    </location>
</feature>
<protein>
    <recommendedName>
        <fullName evidence="10">Nucleolar complex-associated protein 3</fullName>
    </recommendedName>
</protein>
<feature type="region of interest" description="Disordered" evidence="5">
    <location>
        <begin position="1"/>
        <end position="49"/>
    </location>
</feature>
<dbReference type="EMBL" id="KQ257466">
    <property type="protein sequence ID" value="KNC96974.1"/>
    <property type="molecule type" value="Genomic_DNA"/>
</dbReference>
<dbReference type="GO" id="GO:0006270">
    <property type="term" value="P:DNA replication initiation"/>
    <property type="evidence" value="ECO:0007669"/>
    <property type="project" value="TreeGrafter"/>
</dbReference>
<dbReference type="GeneID" id="27692627"/>
<comment type="subcellular location">
    <subcellularLocation>
        <location evidence="1">Nucleus</location>
        <location evidence="1">Nucleolus</location>
    </subcellularLocation>
</comment>
<dbReference type="AlphaFoldDB" id="A0A0L0H7N2"/>
<dbReference type="Proteomes" id="UP000053201">
    <property type="component" value="Unassembled WGS sequence"/>
</dbReference>
<organism evidence="8 9">
    <name type="scientific">Spizellomyces punctatus (strain DAOM BR117)</name>
    <dbReference type="NCBI Taxonomy" id="645134"/>
    <lineage>
        <taxon>Eukaryota</taxon>
        <taxon>Fungi</taxon>
        <taxon>Fungi incertae sedis</taxon>
        <taxon>Chytridiomycota</taxon>
        <taxon>Chytridiomycota incertae sedis</taxon>
        <taxon>Chytridiomycetes</taxon>
        <taxon>Spizellomycetales</taxon>
        <taxon>Spizellomycetaceae</taxon>
        <taxon>Spizellomyces</taxon>
    </lineage>
</organism>
<dbReference type="FunCoup" id="A0A0L0H7N2">
    <property type="interactions" value="536"/>
</dbReference>
<name>A0A0L0H7N2_SPIPD</name>
<evidence type="ECO:0000259" key="6">
    <source>
        <dbReference type="Pfam" id="PF03914"/>
    </source>
</evidence>
<feature type="compositionally biased region" description="Basic residues" evidence="5">
    <location>
        <begin position="279"/>
        <end position="293"/>
    </location>
</feature>
<evidence type="ECO:0000256" key="1">
    <source>
        <dbReference type="ARBA" id="ARBA00004604"/>
    </source>
</evidence>
<sequence>MKPEDEESDEEVDLPPVAKKERVEKPKAPKNESNDTQPKAQPKSRAGRLVDAQEKLAEIASTIIEDPEKHIAHLKNLRQIGGDKDVQIKKLALLTQLAVYKDIIPGYRIRQLTEEEQTMKVSKDVKRLRQYEETLLANYQAYLQILENTVQASLKSSDSDKALLVIAIQCMADLLTSVTHFNFRLNLLTAVVARMTLKTPPEVAVICCNALCTLFDNDESGEVSLEAVKLIAKAIKAKHFNVQEEVLRTFLHLRLNQDLAAGNDQPVEKERGTKDRASNKRKSTEKHVSRKKRKIEKHNKEIEKEFKEAEAVYDREEVKKRHTETLKFVFLTYFRILKNAQASPLLPAVLEGLARFAHLINVEFFADLLNVLKRISFEQYQQYLAGDVASEADTRSAFHCVIAAFQLLSGQGEALNLDLKDFYNSMYTQLMRLPMNPEAALAVAGTAATTKRRAQKAKSSTLVHIENRSGSEIELALQGFELLFYKKRQVPAERVAAFVKRLAIVALHLPANAVLACLAIIRSLIIRFPRLESLLDAEGRLGTGIYQPMLDDPELSNPFATNLWEMTLFMQHYHPTVSSLAKHVTSTIAITQKGTAHVTNVHKPLPSNLALPPRDFLTAFDPQPAIVGNPRFHLVPAAEIPGSIASILKKKKEKGIKYADGPTVVLESSFMENLRESTATTDDNNVSLAKSFREMKEVGELKELEAVASRLRIMVELLKEHAAMDDEHSDSGEEPNEFGVVDSQSEEDGEDQRFEAPPAPQQLKKRRKCMGGTKGRPGGGWVVKDVTGR</sequence>
<comment type="similarity">
    <text evidence="2">Belongs to the CBF/MAK21 family.</text>
</comment>
<evidence type="ECO:0000256" key="4">
    <source>
        <dbReference type="ARBA" id="ARBA00023242"/>
    </source>
</evidence>
<dbReference type="InParanoid" id="A0A0L0H7N2"/>
<dbReference type="GO" id="GO:0005730">
    <property type="term" value="C:nucleolus"/>
    <property type="evidence" value="ECO:0007669"/>
    <property type="project" value="UniProtKB-SubCell"/>
</dbReference>
<feature type="region of interest" description="Disordered" evidence="5">
    <location>
        <begin position="262"/>
        <end position="293"/>
    </location>
</feature>
<feature type="compositionally biased region" description="Basic and acidic residues" evidence="5">
    <location>
        <begin position="18"/>
        <end position="33"/>
    </location>
</feature>
<dbReference type="OMA" id="HYCPQVR"/>
<feature type="compositionally biased region" description="Gly residues" evidence="5">
    <location>
        <begin position="772"/>
        <end position="781"/>
    </location>
</feature>
<keyword evidence="4" id="KW-0539">Nucleus</keyword>